<evidence type="ECO:0000313" key="20">
    <source>
        <dbReference type="Proteomes" id="UP000054251"/>
    </source>
</evidence>
<dbReference type="GO" id="GO:0016020">
    <property type="term" value="C:membrane"/>
    <property type="evidence" value="ECO:0007669"/>
    <property type="project" value="UniProtKB-SubCell"/>
</dbReference>
<dbReference type="GO" id="GO:0051603">
    <property type="term" value="P:proteolysis involved in protein catabolic process"/>
    <property type="evidence" value="ECO:0007669"/>
    <property type="project" value="TreeGrafter"/>
</dbReference>
<evidence type="ECO:0000256" key="1">
    <source>
        <dbReference type="ARBA" id="ARBA00001947"/>
    </source>
</evidence>
<feature type="binding site" evidence="16">
    <location>
        <position position="199"/>
    </location>
    <ligand>
        <name>Zn(2+)</name>
        <dbReference type="ChEBI" id="CHEBI:29105"/>
        <label>1</label>
    </ligand>
</feature>
<evidence type="ECO:0000256" key="17">
    <source>
        <dbReference type="SAM" id="Phobius"/>
    </source>
</evidence>
<dbReference type="PROSITE" id="PS00758">
    <property type="entry name" value="ARGE_DAPE_CPG2_1"/>
    <property type="match status" value="1"/>
</dbReference>
<keyword evidence="7 17" id="KW-0812">Transmembrane</keyword>
<dbReference type="CDD" id="cd05674">
    <property type="entry name" value="M20_yscS"/>
    <property type="match status" value="1"/>
</dbReference>
<dbReference type="InterPro" id="IPR047177">
    <property type="entry name" value="Pept_M20A"/>
</dbReference>
<dbReference type="GeneID" id="26837717"/>
<evidence type="ECO:0000313" key="19">
    <source>
        <dbReference type="EMBL" id="KSA03569.1"/>
    </source>
</evidence>
<keyword evidence="4" id="KW-1017">Isopeptide bond</keyword>
<dbReference type="Gene3D" id="3.30.70.360">
    <property type="match status" value="1"/>
</dbReference>
<accession>A0A0V1Q4Y6</accession>
<gene>
    <name evidence="19" type="ORF">AC631_00708</name>
</gene>
<dbReference type="InterPro" id="IPR017141">
    <property type="entry name" value="Pept_M20_carboxypep"/>
</dbReference>
<evidence type="ECO:0000256" key="11">
    <source>
        <dbReference type="ARBA" id="ARBA00022843"/>
    </source>
</evidence>
<feature type="binding site" evidence="16">
    <location>
        <position position="262"/>
    </location>
    <ligand>
        <name>Zn(2+)</name>
        <dbReference type="ChEBI" id="CHEBI:29105"/>
        <label>2</label>
    </ligand>
</feature>
<keyword evidence="14" id="KW-0325">Glycoprotein</keyword>
<evidence type="ECO:0000256" key="7">
    <source>
        <dbReference type="ARBA" id="ARBA00022692"/>
    </source>
</evidence>
<comment type="cofactor">
    <cofactor evidence="1">
        <name>Zn(2+)</name>
        <dbReference type="ChEBI" id="CHEBI:29105"/>
    </cofactor>
</comment>
<dbReference type="Gene3D" id="3.40.630.10">
    <property type="entry name" value="Zn peptidases"/>
    <property type="match status" value="1"/>
</dbReference>
<dbReference type="PIRSF" id="PIRSF037217">
    <property type="entry name" value="Carboxypeptidase_S"/>
    <property type="match status" value="1"/>
</dbReference>
<feature type="binding site" evidence="16">
    <location>
        <position position="199"/>
    </location>
    <ligand>
        <name>Zn(2+)</name>
        <dbReference type="ChEBI" id="CHEBI:29105"/>
        <label>2</label>
    </ligand>
</feature>
<dbReference type="GO" id="GO:0004181">
    <property type="term" value="F:metallocarboxypeptidase activity"/>
    <property type="evidence" value="ECO:0007669"/>
    <property type="project" value="InterPro"/>
</dbReference>
<dbReference type="InterPro" id="IPR001261">
    <property type="entry name" value="ArgE/DapE_CS"/>
</dbReference>
<evidence type="ECO:0000256" key="5">
    <source>
        <dbReference type="ARBA" id="ARBA00022645"/>
    </source>
</evidence>
<dbReference type="InterPro" id="IPR011650">
    <property type="entry name" value="Peptidase_M20_dimer"/>
</dbReference>
<keyword evidence="10 16" id="KW-0862">Zinc</keyword>
<feature type="active site" evidence="15">
    <location>
        <position position="166"/>
    </location>
</feature>
<feature type="transmembrane region" description="Helical" evidence="17">
    <location>
        <begin position="20"/>
        <end position="42"/>
    </location>
</feature>
<sequence>MIGLPLDDNSRKQIFKKKNVILGLSALALLVVLLSTNIIGYLKILFQSTGDKSICPVFDIKRPDTFTKDNATVNQIILDEKFRLQSVQKLAGAIQVDTQIGDNQPDVPDAPEKWTQFKKFHKYLQKTFPTVYDNLEVETVNTYGLVFYWKGSNSKLKPVMLTAHQDTVPVQKDSLKDWTYPPFDGHYDGEFIYGRGASDCKNVLVAILESFELLLEKGFKPERGVIASFGFDEEASGVRGAANLGKYLEKKFGHDSIYAIIDEGPGLLEDPFSGQIVAMAGTGEKGYVDIEVELTAPGGHSSVPPDHTSIGIMSEIGYLIEHDPFQPILTTKNPILTYLQCAAVHSKKMPSLTKKTILRAGFDKLANSKVLKSLQANNITRYLVETSQALDIIQGGEKANALPEDVKLLVNHRVAIESTYDEVKDHFADRLVQVAKDHGLGLNAFGKKIIPDLPTGNLHIRIFSQPLNPAPVSPLNDKVWEYLAGVTRHIFEDYVYPDLGYPIVLTPGMMTGNTDTRHYWNLTRNIFRYTPFFSKDVMHETNIHRANEKLRFDSHLQLLAFFYEYIQTVNTPSADNK</sequence>
<evidence type="ECO:0000256" key="13">
    <source>
        <dbReference type="ARBA" id="ARBA00023136"/>
    </source>
</evidence>
<proteinExistence type="inferred from homology"/>
<dbReference type="SUPFAM" id="SSF53187">
    <property type="entry name" value="Zn-dependent exopeptidases"/>
    <property type="match status" value="1"/>
</dbReference>
<dbReference type="SUPFAM" id="SSF55031">
    <property type="entry name" value="Bacterial exopeptidase dimerisation domain"/>
    <property type="match status" value="1"/>
</dbReference>
<dbReference type="InterPro" id="IPR002933">
    <property type="entry name" value="Peptidase_M20"/>
</dbReference>
<dbReference type="RefSeq" id="XP_015469671.1">
    <property type="nucleotide sequence ID" value="XM_015609538.1"/>
</dbReference>
<comment type="caution">
    <text evidence="19">The sequence shown here is derived from an EMBL/GenBank/DDBJ whole genome shotgun (WGS) entry which is preliminary data.</text>
</comment>
<keyword evidence="9" id="KW-0378">Hydrolase</keyword>
<dbReference type="GO" id="GO:0000328">
    <property type="term" value="C:fungal-type vacuole lumen"/>
    <property type="evidence" value="ECO:0007669"/>
    <property type="project" value="TreeGrafter"/>
</dbReference>
<feature type="binding site" evidence="16">
    <location>
        <position position="164"/>
    </location>
    <ligand>
        <name>Zn(2+)</name>
        <dbReference type="ChEBI" id="CHEBI:29105"/>
        <label>2</label>
    </ligand>
</feature>
<feature type="domain" description="Peptidase M20 dimerisation" evidence="18">
    <location>
        <begin position="282"/>
        <end position="437"/>
    </location>
</feature>
<evidence type="ECO:0000256" key="9">
    <source>
        <dbReference type="ARBA" id="ARBA00022801"/>
    </source>
</evidence>
<dbReference type="OrthoDB" id="3064516at2759"/>
<dbReference type="Pfam" id="PF01546">
    <property type="entry name" value="Peptidase_M20"/>
    <property type="match status" value="1"/>
</dbReference>
<feature type="binding site" evidence="16">
    <location>
        <position position="544"/>
    </location>
    <ligand>
        <name>Zn(2+)</name>
        <dbReference type="ChEBI" id="CHEBI:29105"/>
        <label>1</label>
    </ligand>
</feature>
<reference evidence="19 20" key="1">
    <citation type="submission" date="2015-11" db="EMBL/GenBank/DDBJ databases">
        <title>The genome of Debaryomyces fabryi.</title>
        <authorList>
            <person name="Tafer H."/>
            <person name="Lopandic K."/>
        </authorList>
    </citation>
    <scope>NUCLEOTIDE SEQUENCE [LARGE SCALE GENOMIC DNA]</scope>
    <source>
        <strain evidence="19 20">CBS 789</strain>
    </source>
</reference>
<keyword evidence="20" id="KW-1185">Reference proteome</keyword>
<protein>
    <recommendedName>
        <fullName evidence="18">Peptidase M20 dimerisation domain-containing protein</fullName>
    </recommendedName>
</protein>
<keyword evidence="6" id="KW-0645">Protease</keyword>
<keyword evidence="11" id="KW-0832">Ubl conjugation</keyword>
<dbReference type="FunFam" id="3.40.630.10:FF:000098">
    <property type="entry name" value="Gly-Xaa carboxypeptidase"/>
    <property type="match status" value="1"/>
</dbReference>
<evidence type="ECO:0000256" key="8">
    <source>
        <dbReference type="ARBA" id="ARBA00022723"/>
    </source>
</evidence>
<dbReference type="GO" id="GO:0046872">
    <property type="term" value="F:metal ion binding"/>
    <property type="evidence" value="ECO:0007669"/>
    <property type="project" value="UniProtKB-KW"/>
</dbReference>
<comment type="similarity">
    <text evidence="3">Belongs to the peptidase M20A family.</text>
</comment>
<evidence type="ECO:0000256" key="3">
    <source>
        <dbReference type="ARBA" id="ARBA00006247"/>
    </source>
</evidence>
<keyword evidence="13 17" id="KW-0472">Membrane</keyword>
<evidence type="ECO:0000259" key="18">
    <source>
        <dbReference type="Pfam" id="PF07687"/>
    </source>
</evidence>
<evidence type="ECO:0000256" key="15">
    <source>
        <dbReference type="PIRSR" id="PIRSR037217-1"/>
    </source>
</evidence>
<keyword evidence="5" id="KW-0121">Carboxypeptidase</keyword>
<evidence type="ECO:0000256" key="6">
    <source>
        <dbReference type="ARBA" id="ARBA00022670"/>
    </source>
</evidence>
<dbReference type="PANTHER" id="PTHR45962:SF1">
    <property type="entry name" value="N-FATTY-ACYL-AMINO ACID SYNTHASE_HYDROLASE PM20D1"/>
    <property type="match status" value="1"/>
</dbReference>
<comment type="subcellular location">
    <subcellularLocation>
        <location evidence="2">Membrane</location>
        <topology evidence="2">Single-pass membrane protein</topology>
    </subcellularLocation>
</comment>
<evidence type="ECO:0000256" key="14">
    <source>
        <dbReference type="ARBA" id="ARBA00023180"/>
    </source>
</evidence>
<dbReference type="Gene3D" id="1.10.150.900">
    <property type="match status" value="1"/>
</dbReference>
<name>A0A0V1Q4Y6_9ASCO</name>
<dbReference type="InterPro" id="IPR036264">
    <property type="entry name" value="Bact_exopeptidase_dim_dom"/>
</dbReference>
<dbReference type="Pfam" id="PF07687">
    <property type="entry name" value="M20_dimer"/>
    <property type="match status" value="1"/>
</dbReference>
<keyword evidence="12 17" id="KW-1133">Transmembrane helix</keyword>
<evidence type="ECO:0000256" key="2">
    <source>
        <dbReference type="ARBA" id="ARBA00004167"/>
    </source>
</evidence>
<evidence type="ECO:0000256" key="4">
    <source>
        <dbReference type="ARBA" id="ARBA00022499"/>
    </source>
</evidence>
<dbReference type="AlphaFoldDB" id="A0A0V1Q4Y6"/>
<dbReference type="PANTHER" id="PTHR45962">
    <property type="entry name" value="N-FATTY-ACYL-AMINO ACID SYNTHASE/HYDROLASE PM20D1"/>
    <property type="match status" value="1"/>
</dbReference>
<keyword evidence="8 16" id="KW-0479">Metal-binding</keyword>
<evidence type="ECO:0000256" key="16">
    <source>
        <dbReference type="PIRSR" id="PIRSR037217-2"/>
    </source>
</evidence>
<evidence type="ECO:0000256" key="10">
    <source>
        <dbReference type="ARBA" id="ARBA00022833"/>
    </source>
</evidence>
<dbReference type="Proteomes" id="UP000054251">
    <property type="component" value="Unassembled WGS sequence"/>
</dbReference>
<feature type="active site" description="Proton acceptor" evidence="15">
    <location>
        <position position="233"/>
    </location>
</feature>
<organism evidence="19 20">
    <name type="scientific">Debaryomyces fabryi</name>
    <dbReference type="NCBI Taxonomy" id="58627"/>
    <lineage>
        <taxon>Eukaryota</taxon>
        <taxon>Fungi</taxon>
        <taxon>Dikarya</taxon>
        <taxon>Ascomycota</taxon>
        <taxon>Saccharomycotina</taxon>
        <taxon>Pichiomycetes</taxon>
        <taxon>Debaryomycetaceae</taxon>
        <taxon>Debaryomyces</taxon>
    </lineage>
</organism>
<dbReference type="EMBL" id="LMYN01000008">
    <property type="protein sequence ID" value="KSA03569.1"/>
    <property type="molecule type" value="Genomic_DNA"/>
</dbReference>
<evidence type="ECO:0000256" key="12">
    <source>
        <dbReference type="ARBA" id="ARBA00022989"/>
    </source>
</evidence>
<feature type="binding site" evidence="16">
    <location>
        <position position="234"/>
    </location>
    <ligand>
        <name>Zn(2+)</name>
        <dbReference type="ChEBI" id="CHEBI:29105"/>
        <label>1</label>
    </ligand>
</feature>